<dbReference type="EMBL" id="JACSPU010000021">
    <property type="protein sequence ID" value="MBD8016845.1"/>
    <property type="molecule type" value="Genomic_DNA"/>
</dbReference>
<evidence type="ECO:0008006" key="4">
    <source>
        <dbReference type="Google" id="ProtNLM"/>
    </source>
</evidence>
<keyword evidence="1" id="KW-0812">Transmembrane</keyword>
<evidence type="ECO:0000313" key="2">
    <source>
        <dbReference type="EMBL" id="MBD8016845.1"/>
    </source>
</evidence>
<gene>
    <name evidence="2" type="ORF">H9630_18750</name>
</gene>
<accession>A0ABR8WIM3</accession>
<feature type="transmembrane region" description="Helical" evidence="1">
    <location>
        <begin position="108"/>
        <end position="128"/>
    </location>
</feature>
<evidence type="ECO:0000256" key="1">
    <source>
        <dbReference type="SAM" id="Phobius"/>
    </source>
</evidence>
<keyword evidence="1" id="KW-0472">Membrane</keyword>
<evidence type="ECO:0000313" key="3">
    <source>
        <dbReference type="Proteomes" id="UP000658980"/>
    </source>
</evidence>
<protein>
    <recommendedName>
        <fullName evidence="4">DUF3899 domain-containing protein</fullName>
    </recommendedName>
</protein>
<dbReference type="RefSeq" id="WP_191716994.1">
    <property type="nucleotide sequence ID" value="NZ_JACSPU010000021.1"/>
</dbReference>
<feature type="transmembrane region" description="Helical" evidence="1">
    <location>
        <begin position="35"/>
        <end position="56"/>
    </location>
</feature>
<organism evidence="2 3">
    <name type="scientific">Planococcus wigleyi</name>
    <dbReference type="NCBI Taxonomy" id="2762216"/>
    <lineage>
        <taxon>Bacteria</taxon>
        <taxon>Bacillati</taxon>
        <taxon>Bacillota</taxon>
        <taxon>Bacilli</taxon>
        <taxon>Bacillales</taxon>
        <taxon>Caryophanaceae</taxon>
        <taxon>Planococcus</taxon>
    </lineage>
</organism>
<keyword evidence="1" id="KW-1133">Transmembrane helix</keyword>
<sequence>LMQIESFRSLGALVFGLIAFGLLIIFFFWDDKGKSIKWALKILANIFLLWFVYKLIFKFIKVSSRETMKAVNRGSRKAAASVGTKDYKSEFDWEQSVKPKMQRFGSNILILTIILVVIGGIVFAGFMIF</sequence>
<feature type="non-terminal residue" evidence="2">
    <location>
        <position position="1"/>
    </location>
</feature>
<dbReference type="Proteomes" id="UP000658980">
    <property type="component" value="Unassembled WGS sequence"/>
</dbReference>
<proteinExistence type="predicted"/>
<keyword evidence="3" id="KW-1185">Reference proteome</keyword>
<reference evidence="2 3" key="1">
    <citation type="submission" date="2020-08" db="EMBL/GenBank/DDBJ databases">
        <title>A Genomic Blueprint of the Chicken Gut Microbiome.</title>
        <authorList>
            <person name="Gilroy R."/>
            <person name="Ravi A."/>
            <person name="Getino M."/>
            <person name="Pursley I."/>
            <person name="Horton D.L."/>
            <person name="Alikhan N.-F."/>
            <person name="Baker D."/>
            <person name="Gharbi K."/>
            <person name="Hall N."/>
            <person name="Watson M."/>
            <person name="Adriaenssens E.M."/>
            <person name="Foster-Nyarko E."/>
            <person name="Jarju S."/>
            <person name="Secka A."/>
            <person name="Antonio M."/>
            <person name="Oren A."/>
            <person name="Chaudhuri R."/>
            <person name="La Ragione R.M."/>
            <person name="Hildebrand F."/>
            <person name="Pallen M.J."/>
        </authorList>
    </citation>
    <scope>NUCLEOTIDE SEQUENCE [LARGE SCALE GENOMIC DNA]</scope>
    <source>
        <strain evidence="2 3">Sa1BUA13</strain>
    </source>
</reference>
<feature type="transmembrane region" description="Helical" evidence="1">
    <location>
        <begin position="12"/>
        <end position="29"/>
    </location>
</feature>
<comment type="caution">
    <text evidence="2">The sequence shown here is derived from an EMBL/GenBank/DDBJ whole genome shotgun (WGS) entry which is preliminary data.</text>
</comment>
<name>A0ABR8WIM3_9BACL</name>